<dbReference type="InterPro" id="IPR002508">
    <property type="entry name" value="MurNAc-LAA_cat"/>
</dbReference>
<feature type="domain" description="MurNAc-LAA" evidence="3">
    <location>
        <begin position="64"/>
        <end position="177"/>
    </location>
</feature>
<dbReference type="GO" id="GO:0030288">
    <property type="term" value="C:outer membrane-bounded periplasmic space"/>
    <property type="evidence" value="ECO:0007669"/>
    <property type="project" value="TreeGrafter"/>
</dbReference>
<evidence type="ECO:0000259" key="3">
    <source>
        <dbReference type="SMART" id="SM00646"/>
    </source>
</evidence>
<dbReference type="RefSeq" id="WP_269926601.1">
    <property type="nucleotide sequence ID" value="NZ_JAMKBJ010000007.1"/>
</dbReference>
<evidence type="ECO:0000313" key="5">
    <source>
        <dbReference type="Proteomes" id="UP001152173"/>
    </source>
</evidence>
<evidence type="ECO:0000256" key="2">
    <source>
        <dbReference type="SAM" id="MobiDB-lite"/>
    </source>
</evidence>
<dbReference type="SUPFAM" id="SSF53187">
    <property type="entry name" value="Zn-dependent exopeptidases"/>
    <property type="match status" value="1"/>
</dbReference>
<organism evidence="4 5">
    <name type="scientific">Paenisporosarcina quisquiliarum</name>
    <dbReference type="NCBI Taxonomy" id="365346"/>
    <lineage>
        <taxon>Bacteria</taxon>
        <taxon>Bacillati</taxon>
        <taxon>Bacillota</taxon>
        <taxon>Bacilli</taxon>
        <taxon>Bacillales</taxon>
        <taxon>Caryophanaceae</taxon>
        <taxon>Paenisporosarcina</taxon>
    </lineage>
</organism>
<name>A0A9X3RDU5_9BACL</name>
<sequence length="181" mass="20006">MKKIMIDAGHGPETAGKRSPDGTLREFTFNEATAICVKKLLTTAGFTVIFSHDHSRDVSLSERTSLANKLKVDAFVSIHANAFGNHWNEAEGIETYTWLHANETSTRMATSVQQALIMLTGRKNRGVKKADFAVLRDTAMPAILVECGFMTNKEEANLMKSIHYQQQCAQAIVFGILCSLK</sequence>
<dbReference type="Gene3D" id="3.40.630.40">
    <property type="entry name" value="Zn-dependent exopeptidases"/>
    <property type="match status" value="1"/>
</dbReference>
<dbReference type="AlphaFoldDB" id="A0A9X3RDU5"/>
<dbReference type="InterPro" id="IPR050695">
    <property type="entry name" value="N-acetylmuramoyl_amidase_3"/>
</dbReference>
<reference evidence="4" key="1">
    <citation type="submission" date="2022-05" db="EMBL/GenBank/DDBJ databases">
        <authorList>
            <person name="Colautti A."/>
            <person name="Iacumin L."/>
        </authorList>
    </citation>
    <scope>NUCLEOTIDE SEQUENCE</scope>
    <source>
        <strain evidence="4">SK 55</strain>
    </source>
</reference>
<dbReference type="Pfam" id="PF01520">
    <property type="entry name" value="Amidase_3"/>
    <property type="match status" value="1"/>
</dbReference>
<dbReference type="GO" id="GO:0008745">
    <property type="term" value="F:N-acetylmuramoyl-L-alanine amidase activity"/>
    <property type="evidence" value="ECO:0007669"/>
    <property type="project" value="InterPro"/>
</dbReference>
<evidence type="ECO:0000313" key="4">
    <source>
        <dbReference type="EMBL" id="MCZ8537509.1"/>
    </source>
</evidence>
<dbReference type="PANTHER" id="PTHR30404:SF0">
    <property type="entry name" value="N-ACETYLMURAMOYL-L-ALANINE AMIDASE AMIC"/>
    <property type="match status" value="1"/>
</dbReference>
<dbReference type="CDD" id="cd02696">
    <property type="entry name" value="MurNAc-LAA"/>
    <property type="match status" value="1"/>
</dbReference>
<dbReference type="PANTHER" id="PTHR30404">
    <property type="entry name" value="N-ACETYLMURAMOYL-L-ALANINE AMIDASE"/>
    <property type="match status" value="1"/>
</dbReference>
<keyword evidence="1" id="KW-0378">Hydrolase</keyword>
<dbReference type="EMBL" id="JAMKBJ010000007">
    <property type="protein sequence ID" value="MCZ8537509.1"/>
    <property type="molecule type" value="Genomic_DNA"/>
</dbReference>
<accession>A0A9X3RDU5</accession>
<dbReference type="GO" id="GO:0009253">
    <property type="term" value="P:peptidoglycan catabolic process"/>
    <property type="evidence" value="ECO:0007669"/>
    <property type="project" value="InterPro"/>
</dbReference>
<dbReference type="SMART" id="SM00646">
    <property type="entry name" value="Ami_3"/>
    <property type="match status" value="1"/>
</dbReference>
<dbReference type="Proteomes" id="UP001152173">
    <property type="component" value="Unassembled WGS sequence"/>
</dbReference>
<gene>
    <name evidence="4" type="ORF">M9R32_09980</name>
</gene>
<keyword evidence="5" id="KW-1185">Reference proteome</keyword>
<evidence type="ECO:0000256" key="1">
    <source>
        <dbReference type="ARBA" id="ARBA00022801"/>
    </source>
</evidence>
<feature type="region of interest" description="Disordered" evidence="2">
    <location>
        <begin position="1"/>
        <end position="22"/>
    </location>
</feature>
<protein>
    <submittedName>
        <fullName evidence="4">N-acetylmuramoyl-L-alanine amidase</fullName>
    </submittedName>
</protein>
<comment type="caution">
    <text evidence="4">The sequence shown here is derived from an EMBL/GenBank/DDBJ whole genome shotgun (WGS) entry which is preliminary data.</text>
</comment>
<proteinExistence type="predicted"/>